<keyword evidence="3" id="KW-1185">Reference proteome</keyword>
<evidence type="ECO:0000313" key="3">
    <source>
        <dbReference type="Proteomes" id="UP000765509"/>
    </source>
</evidence>
<dbReference type="PANTHER" id="PTHR46579">
    <property type="entry name" value="F5/8 TYPE C DOMAIN-CONTAINING PROTEIN-RELATED"/>
    <property type="match status" value="1"/>
</dbReference>
<feature type="region of interest" description="Disordered" evidence="1">
    <location>
        <begin position="435"/>
        <end position="467"/>
    </location>
</feature>
<name>A0A9Q3GQV9_9BASI</name>
<comment type="caution">
    <text evidence="2">The sequence shown here is derived from an EMBL/GenBank/DDBJ whole genome shotgun (WGS) entry which is preliminary data.</text>
</comment>
<proteinExistence type="predicted"/>
<organism evidence="2 3">
    <name type="scientific">Austropuccinia psidii MF-1</name>
    <dbReference type="NCBI Taxonomy" id="1389203"/>
    <lineage>
        <taxon>Eukaryota</taxon>
        <taxon>Fungi</taxon>
        <taxon>Dikarya</taxon>
        <taxon>Basidiomycota</taxon>
        <taxon>Pucciniomycotina</taxon>
        <taxon>Pucciniomycetes</taxon>
        <taxon>Pucciniales</taxon>
        <taxon>Sphaerophragmiaceae</taxon>
        <taxon>Austropuccinia</taxon>
    </lineage>
</organism>
<dbReference type="AlphaFoldDB" id="A0A9Q3GQV9"/>
<protein>
    <submittedName>
        <fullName evidence="2">Uncharacterized protein</fullName>
    </submittedName>
</protein>
<gene>
    <name evidence="2" type="ORF">O181_015360</name>
</gene>
<accession>A0A9Q3GQV9</accession>
<evidence type="ECO:0000313" key="2">
    <source>
        <dbReference type="EMBL" id="MBW0475645.1"/>
    </source>
</evidence>
<reference evidence="2" key="1">
    <citation type="submission" date="2021-03" db="EMBL/GenBank/DDBJ databases">
        <title>Draft genome sequence of rust myrtle Austropuccinia psidii MF-1, a brazilian biotype.</title>
        <authorList>
            <person name="Quecine M.C."/>
            <person name="Pachon D.M.R."/>
            <person name="Bonatelli M.L."/>
            <person name="Correr F.H."/>
            <person name="Franceschini L.M."/>
            <person name="Leite T.F."/>
            <person name="Margarido G.R.A."/>
            <person name="Almeida C.A."/>
            <person name="Ferrarezi J.A."/>
            <person name="Labate C.A."/>
        </authorList>
    </citation>
    <scope>NUCLEOTIDE SEQUENCE</scope>
    <source>
        <strain evidence="2">MF-1</strain>
    </source>
</reference>
<evidence type="ECO:0000256" key="1">
    <source>
        <dbReference type="SAM" id="MobiDB-lite"/>
    </source>
</evidence>
<dbReference type="PANTHER" id="PTHR46579:SF2">
    <property type="entry name" value="C2H2-TYPE DOMAIN-CONTAINING PROTEIN"/>
    <property type="match status" value="1"/>
</dbReference>
<dbReference type="OrthoDB" id="2506909at2759"/>
<dbReference type="Proteomes" id="UP000765509">
    <property type="component" value="Unassembled WGS sequence"/>
</dbReference>
<sequence>MIISAILSLRYNIPHRASLILNPSLNLLIKSSMSSSGGHPTPAFHIAQDLSTISEYLQLEPLIENDICCPQCFFLNGLTESVITDQPHCQCHNEPNEHDPPCTQSLGKFINSFKPCTQNTTNMKEKSIPKKHFIYQPFKNWLSRFLQKTGIMEIMHQHQQSQISEGSPKCKIWDGLVWRCFTGTRNINDPPFISNPGALVFSIWVDWFNAHGNSTRLASIGPTMLICLNLPQMPLIKELKEIWQGCHFSPTSTGPSGSFIRVAILTDIADVVAMHKLTGFIPHSGNHFCNFCTIHKAQIEEIVPLFKYTRSYQNYKSAIVKWLWATPKQQQEIFSEYRVRYSILEDLPYWDATRIFNIDIMNNLILGILKDCVTFKLCIPESKSKIYFRSNRKSNDTNSSDSDSMTSNSSLDKFTLREAHSLRRHAAKIINESLPTTSPQQNYFPMPIPHMQHPSSGSAEIPSFDAD</sequence>
<dbReference type="EMBL" id="AVOT02004186">
    <property type="protein sequence ID" value="MBW0475645.1"/>
    <property type="molecule type" value="Genomic_DNA"/>
</dbReference>